<proteinExistence type="predicted"/>
<gene>
    <name evidence="1" type="ORF">OCBIM_22003619mg</name>
</gene>
<accession>A0A0L8FZM6</accession>
<sequence>MPTATALCVDYGTCLLTTKYDSASIPYKFYPKENLSPVPQAKKICYIVSILLKM</sequence>
<organism evidence="1">
    <name type="scientific">Octopus bimaculoides</name>
    <name type="common">California two-spotted octopus</name>
    <dbReference type="NCBI Taxonomy" id="37653"/>
    <lineage>
        <taxon>Eukaryota</taxon>
        <taxon>Metazoa</taxon>
        <taxon>Spiralia</taxon>
        <taxon>Lophotrochozoa</taxon>
        <taxon>Mollusca</taxon>
        <taxon>Cephalopoda</taxon>
        <taxon>Coleoidea</taxon>
        <taxon>Octopodiformes</taxon>
        <taxon>Octopoda</taxon>
        <taxon>Incirrata</taxon>
        <taxon>Octopodidae</taxon>
        <taxon>Octopus</taxon>
    </lineage>
</organism>
<dbReference type="EMBL" id="KQ425044">
    <property type="protein sequence ID" value="KOF70044.1"/>
    <property type="molecule type" value="Genomic_DNA"/>
</dbReference>
<name>A0A0L8FZM6_OCTBM</name>
<protein>
    <submittedName>
        <fullName evidence="1">Uncharacterized protein</fullName>
    </submittedName>
</protein>
<dbReference type="AlphaFoldDB" id="A0A0L8FZM6"/>
<evidence type="ECO:0000313" key="1">
    <source>
        <dbReference type="EMBL" id="KOF70044.1"/>
    </source>
</evidence>
<reference evidence="1" key="1">
    <citation type="submission" date="2015-07" db="EMBL/GenBank/DDBJ databases">
        <title>MeaNS - Measles Nucleotide Surveillance Program.</title>
        <authorList>
            <person name="Tran T."/>
            <person name="Druce J."/>
        </authorList>
    </citation>
    <scope>NUCLEOTIDE SEQUENCE</scope>
    <source>
        <strain evidence="1">UCB-OBI-ISO-001</strain>
        <tissue evidence="1">Gonad</tissue>
    </source>
</reference>